<proteinExistence type="predicted"/>
<evidence type="ECO:0000313" key="2">
    <source>
        <dbReference type="Proteomes" id="UP001234989"/>
    </source>
</evidence>
<dbReference type="Proteomes" id="UP001234989">
    <property type="component" value="Chromosome 10"/>
</dbReference>
<keyword evidence="2" id="KW-1185">Reference proteome</keyword>
<protein>
    <submittedName>
        <fullName evidence="1">Uncharacterized protein</fullName>
    </submittedName>
</protein>
<sequence length="165" mass="17800">MNHYQVVGRVLPNLMIGLKMILKLENRDSVDGKEQVKVIYHDNNLMNSTRAEAYKCKDISGASSPSGKLKCCIPSESKSVAFQCTNPTSYGWLVIVMGLGLPCWRSQVQNPLPAKARGLPSGSSSSHRACLVRITSPMWFASYCIGAGILPCAHPKGSGSGFPLS</sequence>
<dbReference type="EMBL" id="CP133621">
    <property type="protein sequence ID" value="WMV49650.1"/>
    <property type="molecule type" value="Genomic_DNA"/>
</dbReference>
<dbReference type="AlphaFoldDB" id="A0AAF0UPJ9"/>
<organism evidence="1 2">
    <name type="scientific">Solanum verrucosum</name>
    <dbReference type="NCBI Taxonomy" id="315347"/>
    <lineage>
        <taxon>Eukaryota</taxon>
        <taxon>Viridiplantae</taxon>
        <taxon>Streptophyta</taxon>
        <taxon>Embryophyta</taxon>
        <taxon>Tracheophyta</taxon>
        <taxon>Spermatophyta</taxon>
        <taxon>Magnoliopsida</taxon>
        <taxon>eudicotyledons</taxon>
        <taxon>Gunneridae</taxon>
        <taxon>Pentapetalae</taxon>
        <taxon>asterids</taxon>
        <taxon>lamiids</taxon>
        <taxon>Solanales</taxon>
        <taxon>Solanaceae</taxon>
        <taxon>Solanoideae</taxon>
        <taxon>Solaneae</taxon>
        <taxon>Solanum</taxon>
    </lineage>
</organism>
<evidence type="ECO:0000313" key="1">
    <source>
        <dbReference type="EMBL" id="WMV49650.1"/>
    </source>
</evidence>
<gene>
    <name evidence="1" type="ORF">MTR67_043035</name>
</gene>
<accession>A0AAF0UPJ9</accession>
<reference evidence="1" key="1">
    <citation type="submission" date="2023-08" db="EMBL/GenBank/DDBJ databases">
        <title>A de novo genome assembly of Solanum verrucosum Schlechtendal, a Mexican diploid species geographically isolated from the other diploid A-genome species in potato relatives.</title>
        <authorList>
            <person name="Hosaka K."/>
        </authorList>
    </citation>
    <scope>NUCLEOTIDE SEQUENCE</scope>
    <source>
        <tissue evidence="1">Young leaves</tissue>
    </source>
</reference>
<name>A0AAF0UPJ9_SOLVR</name>